<accession>A0A402BEJ0</accession>
<dbReference type="SUPFAM" id="SSF46785">
    <property type="entry name" value="Winged helix' DNA-binding domain"/>
    <property type="match status" value="1"/>
</dbReference>
<name>A0A402BEJ0_9CHLR</name>
<evidence type="ECO:0000313" key="7">
    <source>
        <dbReference type="Proteomes" id="UP000287171"/>
    </source>
</evidence>
<evidence type="ECO:0000256" key="2">
    <source>
        <dbReference type="ARBA" id="ARBA00023015"/>
    </source>
</evidence>
<comment type="caution">
    <text evidence="6">The sequence shown here is derived from an EMBL/GenBank/DDBJ whole genome shotgun (WGS) entry which is preliminary data.</text>
</comment>
<evidence type="ECO:0000259" key="5">
    <source>
        <dbReference type="PROSITE" id="PS50949"/>
    </source>
</evidence>
<protein>
    <recommendedName>
        <fullName evidence="5">HTH gntR-type domain-containing protein</fullName>
    </recommendedName>
</protein>
<dbReference type="Gene3D" id="3.40.50.2300">
    <property type="match status" value="2"/>
</dbReference>
<dbReference type="PANTHER" id="PTHR30146">
    <property type="entry name" value="LACI-RELATED TRANSCRIPTIONAL REPRESSOR"/>
    <property type="match status" value="1"/>
</dbReference>
<dbReference type="SUPFAM" id="SSF53822">
    <property type="entry name" value="Periplasmic binding protein-like I"/>
    <property type="match status" value="1"/>
</dbReference>
<dbReference type="Pfam" id="PF13377">
    <property type="entry name" value="Peripla_BP_3"/>
    <property type="match status" value="1"/>
</dbReference>
<keyword evidence="3" id="KW-0238">DNA-binding</keyword>
<dbReference type="PANTHER" id="PTHR30146:SF148">
    <property type="entry name" value="HTH-TYPE TRANSCRIPTIONAL REPRESSOR PURR-RELATED"/>
    <property type="match status" value="1"/>
</dbReference>
<dbReference type="CDD" id="cd06267">
    <property type="entry name" value="PBP1_LacI_sugar_binding-like"/>
    <property type="match status" value="1"/>
</dbReference>
<keyword evidence="1" id="KW-0678">Repressor</keyword>
<evidence type="ECO:0000313" key="6">
    <source>
        <dbReference type="EMBL" id="GCE29677.1"/>
    </source>
</evidence>
<keyword evidence="7" id="KW-1185">Reference proteome</keyword>
<dbReference type="Proteomes" id="UP000287171">
    <property type="component" value="Unassembled WGS sequence"/>
</dbReference>
<evidence type="ECO:0000256" key="3">
    <source>
        <dbReference type="ARBA" id="ARBA00023125"/>
    </source>
</evidence>
<sequence>MYKQIERDIRHKIQQGEWPTGSMLPGRANLAKIYGVSIPTLEQAIGILIADGTLRAESKRGTFVSQTLPLSTPFPPPSLPLLPTGAFPYMSPEKPRPTLGIIAQAPHIDLAEEKTQPQIGLDPGQWTYFLMQSLQQQFTQAGGQVRLIQEIGYTSERTTMKEAITLLLDHGIDAIVISIFDVRSISQTVQALLDLKHVPVVLVSWEAIVSPCSSVCIDDVEAGYRAALHLLRVGHAPLLFLQIDDRSWVDKRIEGARQALQDFGVAPDQLLIRSEMKTTEGDDTETLAYQASQKWIAQGILTSEQQTRPIGIIAQNDFTAAGFLRAAQVAGKVVGKDFGLIGFDDHPLATELGITSIRPPIEELGEEVIRILWRQMHERSISQQRILLSGRLIVRASTSRGRKSEPEQIQRPLQGQ</sequence>
<dbReference type="SMART" id="SM00345">
    <property type="entry name" value="HTH_GNTR"/>
    <property type="match status" value="1"/>
</dbReference>
<proteinExistence type="predicted"/>
<gene>
    <name evidence="6" type="ORF">KDA_51610</name>
</gene>
<dbReference type="AlphaFoldDB" id="A0A402BEJ0"/>
<dbReference type="EMBL" id="BIFT01000002">
    <property type="protein sequence ID" value="GCE29677.1"/>
    <property type="molecule type" value="Genomic_DNA"/>
</dbReference>
<evidence type="ECO:0000256" key="4">
    <source>
        <dbReference type="ARBA" id="ARBA00023163"/>
    </source>
</evidence>
<dbReference type="Pfam" id="PF00392">
    <property type="entry name" value="GntR"/>
    <property type="match status" value="1"/>
</dbReference>
<dbReference type="GO" id="GO:0000976">
    <property type="term" value="F:transcription cis-regulatory region binding"/>
    <property type="evidence" value="ECO:0007669"/>
    <property type="project" value="TreeGrafter"/>
</dbReference>
<reference evidence="7" key="1">
    <citation type="submission" date="2018-12" db="EMBL/GenBank/DDBJ databases">
        <title>Tengunoibacter tsumagoiensis gen. nov., sp. nov., Dictyobacter kobayashii sp. nov., D. alpinus sp. nov., and D. joshuensis sp. nov. and description of Dictyobacteraceae fam. nov. within the order Ktedonobacterales isolated from Tengu-no-mugimeshi.</title>
        <authorList>
            <person name="Wang C.M."/>
            <person name="Zheng Y."/>
            <person name="Sakai Y."/>
            <person name="Toyoda A."/>
            <person name="Minakuchi Y."/>
            <person name="Abe K."/>
            <person name="Yokota A."/>
            <person name="Yabe S."/>
        </authorList>
    </citation>
    <scope>NUCLEOTIDE SEQUENCE [LARGE SCALE GENOMIC DNA]</scope>
    <source>
        <strain evidence="7">Uno16</strain>
    </source>
</reference>
<dbReference type="InterPro" id="IPR028082">
    <property type="entry name" value="Peripla_BP_I"/>
</dbReference>
<feature type="domain" description="HTH gntR-type" evidence="5">
    <location>
        <begin position="1"/>
        <end position="67"/>
    </location>
</feature>
<organism evidence="6 7">
    <name type="scientific">Dictyobacter alpinus</name>
    <dbReference type="NCBI Taxonomy" id="2014873"/>
    <lineage>
        <taxon>Bacteria</taxon>
        <taxon>Bacillati</taxon>
        <taxon>Chloroflexota</taxon>
        <taxon>Ktedonobacteria</taxon>
        <taxon>Ktedonobacterales</taxon>
        <taxon>Dictyobacteraceae</taxon>
        <taxon>Dictyobacter</taxon>
    </lineage>
</organism>
<dbReference type="Gene3D" id="1.10.10.10">
    <property type="entry name" value="Winged helix-like DNA-binding domain superfamily/Winged helix DNA-binding domain"/>
    <property type="match status" value="1"/>
</dbReference>
<evidence type="ECO:0000256" key="1">
    <source>
        <dbReference type="ARBA" id="ARBA00022491"/>
    </source>
</evidence>
<dbReference type="InterPro" id="IPR036388">
    <property type="entry name" value="WH-like_DNA-bd_sf"/>
</dbReference>
<dbReference type="InterPro" id="IPR000524">
    <property type="entry name" value="Tscrpt_reg_HTH_GntR"/>
</dbReference>
<keyword evidence="2" id="KW-0805">Transcription regulation</keyword>
<dbReference type="GO" id="GO:0003700">
    <property type="term" value="F:DNA-binding transcription factor activity"/>
    <property type="evidence" value="ECO:0007669"/>
    <property type="project" value="InterPro"/>
</dbReference>
<dbReference type="InterPro" id="IPR036390">
    <property type="entry name" value="WH_DNA-bd_sf"/>
</dbReference>
<dbReference type="CDD" id="cd07377">
    <property type="entry name" value="WHTH_GntR"/>
    <property type="match status" value="1"/>
</dbReference>
<dbReference type="InterPro" id="IPR046335">
    <property type="entry name" value="LacI/GalR-like_sensor"/>
</dbReference>
<keyword evidence="4" id="KW-0804">Transcription</keyword>
<dbReference type="PROSITE" id="PS50949">
    <property type="entry name" value="HTH_GNTR"/>
    <property type="match status" value="1"/>
</dbReference>